<proteinExistence type="inferred from homology"/>
<dbReference type="Pfam" id="PF14541">
    <property type="entry name" value="TAXi_C"/>
    <property type="match status" value="1"/>
</dbReference>
<sequence length="418" mass="45330">MINLFLLSLFLIFNESTAQPHTTLVAPLNKDTATSLYTILLNSGDRYVVDIAAPFSWRRCPSRGHPTVACFTTECFQATYLPSPCPPPPTSSKTPCKCIVSPQNPITQSCAFDQLTSINLTLTSGANPTAEIASTYIYLSCAPKSLLQSLPRGVVGLASLSLAPLSLPSQLSDRFPRLSRKFAMCLPSSSSRNGVIFFGNASYDLDPRMELDASSLLSYTPLLTNPKSAAYGIGIKALSIGPNSIPMSPFEAIGLSTVVPYTTLVTDVFKVFVEFFAEAMKGVPRVKSVKPFTTCYKASAIGFDRVGFHVPQIDLEFDNGKNWTIFGANSMVGVGGDTACLAFLDGGTTAELKIVIGAFQMQDNLLVFDLDQLRFGFSSSLLFERMTCSNFNFTKGEAIEDENAMHGPYYGIYLIDLV</sequence>
<dbReference type="PANTHER" id="PTHR47965">
    <property type="entry name" value="ASPARTYL PROTEASE-RELATED"/>
    <property type="match status" value="1"/>
</dbReference>
<feature type="chain" id="PRO_5042177712" description="Peptidase A1 domain-containing protein" evidence="2">
    <location>
        <begin position="19"/>
        <end position="418"/>
    </location>
</feature>
<dbReference type="Gene3D" id="2.40.70.10">
    <property type="entry name" value="Acid Proteases"/>
    <property type="match status" value="2"/>
</dbReference>
<dbReference type="PROSITE" id="PS51767">
    <property type="entry name" value="PEPTIDASE_A1"/>
    <property type="match status" value="1"/>
</dbReference>
<evidence type="ECO:0000256" key="2">
    <source>
        <dbReference type="SAM" id="SignalP"/>
    </source>
</evidence>
<evidence type="ECO:0000313" key="5">
    <source>
        <dbReference type="Proteomes" id="UP001190926"/>
    </source>
</evidence>
<organism evidence="4 5">
    <name type="scientific">Perilla frutescens var. hirtella</name>
    <name type="common">Perilla citriodora</name>
    <name type="synonym">Perilla setoyensis</name>
    <dbReference type="NCBI Taxonomy" id="608512"/>
    <lineage>
        <taxon>Eukaryota</taxon>
        <taxon>Viridiplantae</taxon>
        <taxon>Streptophyta</taxon>
        <taxon>Embryophyta</taxon>
        <taxon>Tracheophyta</taxon>
        <taxon>Spermatophyta</taxon>
        <taxon>Magnoliopsida</taxon>
        <taxon>eudicotyledons</taxon>
        <taxon>Gunneridae</taxon>
        <taxon>Pentapetalae</taxon>
        <taxon>asterids</taxon>
        <taxon>lamiids</taxon>
        <taxon>Lamiales</taxon>
        <taxon>Lamiaceae</taxon>
        <taxon>Nepetoideae</taxon>
        <taxon>Elsholtzieae</taxon>
        <taxon>Perilla</taxon>
    </lineage>
</organism>
<dbReference type="InterPro" id="IPR032861">
    <property type="entry name" value="TAXi_N"/>
</dbReference>
<keyword evidence="5" id="KW-1185">Reference proteome</keyword>
<feature type="signal peptide" evidence="2">
    <location>
        <begin position="1"/>
        <end position="18"/>
    </location>
</feature>
<dbReference type="Pfam" id="PF14543">
    <property type="entry name" value="TAXi_N"/>
    <property type="match status" value="1"/>
</dbReference>
<dbReference type="AlphaFoldDB" id="A0AAD4P0I0"/>
<comment type="similarity">
    <text evidence="1">Belongs to the peptidase A1 family.</text>
</comment>
<dbReference type="InterPro" id="IPR032799">
    <property type="entry name" value="TAXi_C"/>
</dbReference>
<keyword evidence="2" id="KW-0732">Signal</keyword>
<dbReference type="SUPFAM" id="SSF50630">
    <property type="entry name" value="Acid proteases"/>
    <property type="match status" value="1"/>
</dbReference>
<comment type="caution">
    <text evidence="4">The sequence shown here is derived from an EMBL/GenBank/DDBJ whole genome shotgun (WGS) entry which is preliminary data.</text>
</comment>
<reference evidence="4 5" key="1">
    <citation type="journal article" date="2021" name="Nat. Commun.">
        <title>Incipient diploidization of the medicinal plant Perilla within 10,000 years.</title>
        <authorList>
            <person name="Zhang Y."/>
            <person name="Shen Q."/>
            <person name="Leng L."/>
            <person name="Zhang D."/>
            <person name="Chen S."/>
            <person name="Shi Y."/>
            <person name="Ning Z."/>
            <person name="Chen S."/>
        </authorList>
    </citation>
    <scope>NUCLEOTIDE SEQUENCE [LARGE SCALE GENOMIC DNA]</scope>
    <source>
        <strain evidence="5">cv. PC099</strain>
    </source>
</reference>
<protein>
    <recommendedName>
        <fullName evidence="3">Peptidase A1 domain-containing protein</fullName>
    </recommendedName>
</protein>
<evidence type="ECO:0000313" key="4">
    <source>
        <dbReference type="EMBL" id="KAH6821650.1"/>
    </source>
</evidence>
<evidence type="ECO:0000259" key="3">
    <source>
        <dbReference type="PROSITE" id="PS51767"/>
    </source>
</evidence>
<dbReference type="Proteomes" id="UP001190926">
    <property type="component" value="Unassembled WGS sequence"/>
</dbReference>
<dbReference type="PANTHER" id="PTHR47965:SF63">
    <property type="entry name" value="OS01G0937200 PROTEIN"/>
    <property type="match status" value="1"/>
</dbReference>
<dbReference type="EMBL" id="SDAM02001963">
    <property type="protein sequence ID" value="KAH6821650.1"/>
    <property type="molecule type" value="Genomic_DNA"/>
</dbReference>
<evidence type="ECO:0000256" key="1">
    <source>
        <dbReference type="ARBA" id="ARBA00007447"/>
    </source>
</evidence>
<feature type="domain" description="Peptidase A1" evidence="3">
    <location>
        <begin position="24"/>
        <end position="378"/>
    </location>
</feature>
<dbReference type="GO" id="GO:0006508">
    <property type="term" value="P:proteolysis"/>
    <property type="evidence" value="ECO:0007669"/>
    <property type="project" value="InterPro"/>
</dbReference>
<dbReference type="InterPro" id="IPR033121">
    <property type="entry name" value="PEPTIDASE_A1"/>
</dbReference>
<accession>A0AAD4P0I0</accession>
<name>A0AAD4P0I0_PERFH</name>
<dbReference type="InterPro" id="IPR021109">
    <property type="entry name" value="Peptidase_aspartic_dom_sf"/>
</dbReference>
<gene>
    <name evidence="4" type="ORF">C2S53_018843</name>
</gene>
<dbReference type="InterPro" id="IPR001461">
    <property type="entry name" value="Aspartic_peptidase_A1"/>
</dbReference>
<dbReference type="GO" id="GO:0004190">
    <property type="term" value="F:aspartic-type endopeptidase activity"/>
    <property type="evidence" value="ECO:0007669"/>
    <property type="project" value="InterPro"/>
</dbReference>